<dbReference type="EMBL" id="JALJOU010000080">
    <property type="protein sequence ID" value="KAK9823068.1"/>
    <property type="molecule type" value="Genomic_DNA"/>
</dbReference>
<dbReference type="PANTHER" id="PTHR21355">
    <property type="entry name" value="G-PROTEIN COUPLED RECEPTOR-ASSOCIATED PROTEIN LMBRD2"/>
    <property type="match status" value="1"/>
</dbReference>
<comment type="caution">
    <text evidence="8">The sequence shown here is derived from an EMBL/GenBank/DDBJ whole genome shotgun (WGS) entry which is preliminary data.</text>
</comment>
<comment type="subcellular location">
    <subcellularLocation>
        <location evidence="1">Membrane</location>
        <topology evidence="1">Multi-pass membrane protein</topology>
    </subcellularLocation>
</comment>
<evidence type="ECO:0000256" key="6">
    <source>
        <dbReference type="SAM" id="MobiDB-lite"/>
    </source>
</evidence>
<dbReference type="InterPro" id="IPR051584">
    <property type="entry name" value="GPCR-associated_LMBR1"/>
</dbReference>
<keyword evidence="3 7" id="KW-0812">Transmembrane</keyword>
<organism evidence="8 9">
    <name type="scientific">Elliptochloris bilobata</name>
    <dbReference type="NCBI Taxonomy" id="381761"/>
    <lineage>
        <taxon>Eukaryota</taxon>
        <taxon>Viridiplantae</taxon>
        <taxon>Chlorophyta</taxon>
        <taxon>core chlorophytes</taxon>
        <taxon>Trebouxiophyceae</taxon>
        <taxon>Trebouxiophyceae incertae sedis</taxon>
        <taxon>Elliptochloris clade</taxon>
        <taxon>Elliptochloris</taxon>
    </lineage>
</organism>
<name>A0AAW1QNM2_9CHLO</name>
<keyword evidence="4 7" id="KW-1133">Transmembrane helix</keyword>
<feature type="transmembrane region" description="Helical" evidence="7">
    <location>
        <begin position="473"/>
        <end position="493"/>
    </location>
</feature>
<feature type="transmembrane region" description="Helical" evidence="7">
    <location>
        <begin position="112"/>
        <end position="133"/>
    </location>
</feature>
<dbReference type="Pfam" id="PF04791">
    <property type="entry name" value="LMBR1"/>
    <property type="match status" value="1"/>
</dbReference>
<keyword evidence="5 7" id="KW-0472">Membrane</keyword>
<evidence type="ECO:0000256" key="5">
    <source>
        <dbReference type="ARBA" id="ARBA00023136"/>
    </source>
</evidence>
<evidence type="ECO:0000256" key="1">
    <source>
        <dbReference type="ARBA" id="ARBA00004141"/>
    </source>
</evidence>
<protein>
    <recommendedName>
        <fullName evidence="10">LMBR1-like membrane protein</fullName>
    </recommendedName>
</protein>
<keyword evidence="9" id="KW-1185">Reference proteome</keyword>
<feature type="transmembrane region" description="Helical" evidence="7">
    <location>
        <begin position="35"/>
        <end position="53"/>
    </location>
</feature>
<gene>
    <name evidence="8" type="ORF">WJX81_006523</name>
</gene>
<evidence type="ECO:0000256" key="3">
    <source>
        <dbReference type="ARBA" id="ARBA00022692"/>
    </source>
</evidence>
<dbReference type="AlphaFoldDB" id="A0AAW1QNM2"/>
<sequence length="672" mass="73007">MWFFYAVALPLVVVLIVAGLLVMPAKQFVSVGVRVDVGLAWFAALSTLILVPTDITNALQGRKPELLSIWWRVAYWYGFVAQFTVLPFHQEFSDSGAFSWTDRVVSSLRNNLMFYAVLAGAGAVGLIVLLVSGELKPSYVIGFCIATSNAVGLLGGLFLLGYGLIAIPKQLWFTASVKSEERALHHRAGLQHTKAVAARQELAKTLALVEKVSGTFSRRDPMRRYMDQITAMASASGEDVRAGGDVQEDVDYFDKTDLGGLRRRLRRAIEDKQREQKLYLEIVARYLQVSDILANEGRWGTPFVSTTHAELPAALAHAEWWWKCVLRAWVFRAAAVVTGVLSLAVTVAEVTVSPGLPNLSVFAYALHAMPSHEASSELLAFAFLAYPCLCTYYALYKLGRFSFYLLVPGHTGSFSLLANAGFTCRFAAPLAFNFIAALALPQKTGLTPDISATVFYDEFGALMMQQPLLGANFTTYSPIALLPYMALLLWVGAFNRLAGIFVRGGASVWEDDYETRSPAAAQGMRLMRLEVENHAAGRAAASPAPRQGVAAEARDRLARALGRNSEAAEDAAGTRALPSKGFLSGADCGGAAGDGVDECTRLVTGRASGRKGDLESIFARLEAQPEDRLVGSGARRGRDERETTSSGLSFESDTERDEPPVGGLGAWFRRTR</sequence>
<feature type="transmembrane region" description="Helical" evidence="7">
    <location>
        <begin position="378"/>
        <end position="395"/>
    </location>
</feature>
<reference evidence="8 9" key="1">
    <citation type="journal article" date="2024" name="Nat. Commun.">
        <title>Phylogenomics reveals the evolutionary origins of lichenization in chlorophyte algae.</title>
        <authorList>
            <person name="Puginier C."/>
            <person name="Libourel C."/>
            <person name="Otte J."/>
            <person name="Skaloud P."/>
            <person name="Haon M."/>
            <person name="Grisel S."/>
            <person name="Petersen M."/>
            <person name="Berrin J.G."/>
            <person name="Delaux P.M."/>
            <person name="Dal Grande F."/>
            <person name="Keller J."/>
        </authorList>
    </citation>
    <scope>NUCLEOTIDE SEQUENCE [LARGE SCALE GENOMIC DNA]</scope>
    <source>
        <strain evidence="8 9">SAG 245.80</strain>
    </source>
</reference>
<evidence type="ECO:0000256" key="4">
    <source>
        <dbReference type="ARBA" id="ARBA00022989"/>
    </source>
</evidence>
<dbReference type="Proteomes" id="UP001445335">
    <property type="component" value="Unassembled WGS sequence"/>
</dbReference>
<comment type="similarity">
    <text evidence="2">Belongs to the LIMR family.</text>
</comment>
<feature type="transmembrane region" description="Helical" evidence="7">
    <location>
        <begin position="6"/>
        <end position="23"/>
    </location>
</feature>
<evidence type="ECO:0000313" key="8">
    <source>
        <dbReference type="EMBL" id="KAK9823068.1"/>
    </source>
</evidence>
<accession>A0AAW1QNM2</accession>
<feature type="transmembrane region" description="Helical" evidence="7">
    <location>
        <begin position="139"/>
        <end position="165"/>
    </location>
</feature>
<proteinExistence type="inferred from homology"/>
<dbReference type="GO" id="GO:0016020">
    <property type="term" value="C:membrane"/>
    <property type="evidence" value="ECO:0007669"/>
    <property type="project" value="UniProtKB-SubCell"/>
</dbReference>
<evidence type="ECO:0008006" key="10">
    <source>
        <dbReference type="Google" id="ProtNLM"/>
    </source>
</evidence>
<evidence type="ECO:0000256" key="2">
    <source>
        <dbReference type="ARBA" id="ARBA00010487"/>
    </source>
</evidence>
<evidence type="ECO:0000256" key="7">
    <source>
        <dbReference type="SAM" id="Phobius"/>
    </source>
</evidence>
<feature type="transmembrane region" description="Helical" evidence="7">
    <location>
        <begin position="329"/>
        <end position="348"/>
    </location>
</feature>
<dbReference type="PANTHER" id="PTHR21355:SF0">
    <property type="entry name" value="G-PROTEIN COUPLED RECEPTOR-ASSOCIATED PROTEIN LMBRD2"/>
    <property type="match status" value="1"/>
</dbReference>
<feature type="region of interest" description="Disordered" evidence="6">
    <location>
        <begin position="628"/>
        <end position="672"/>
    </location>
</feature>
<evidence type="ECO:0000313" key="9">
    <source>
        <dbReference type="Proteomes" id="UP001445335"/>
    </source>
</evidence>
<dbReference type="InterPro" id="IPR006876">
    <property type="entry name" value="LMBR1-like_membr_prot"/>
</dbReference>